<reference evidence="4" key="1">
    <citation type="submission" date="2022-11" db="EMBL/GenBank/DDBJ databases">
        <title>Hoeflea poritis sp. nov., isolated from scleractinian coral Porites lutea.</title>
        <authorList>
            <person name="Zhang G."/>
            <person name="Wei Q."/>
            <person name="Cai L."/>
        </authorList>
    </citation>
    <scope>NUCLEOTIDE SEQUENCE</scope>
    <source>
        <strain evidence="4">E7-10</strain>
    </source>
</reference>
<evidence type="ECO:0000313" key="4">
    <source>
        <dbReference type="EMBL" id="MDA4848525.1"/>
    </source>
</evidence>
<evidence type="ECO:0000256" key="1">
    <source>
        <dbReference type="ARBA" id="ARBA00006174"/>
    </source>
</evidence>
<dbReference type="InterPro" id="IPR045336">
    <property type="entry name" value="MmgE_PrpD_N"/>
</dbReference>
<feature type="domain" description="MmgE/PrpD N-terminal" evidence="2">
    <location>
        <begin position="12"/>
        <end position="254"/>
    </location>
</feature>
<proteinExistence type="inferred from homology"/>
<comment type="similarity">
    <text evidence="1">Belongs to the PrpD family.</text>
</comment>
<dbReference type="PANTHER" id="PTHR16943:SF8">
    <property type="entry name" value="2-METHYLCITRATE DEHYDRATASE"/>
    <property type="match status" value="1"/>
</dbReference>
<dbReference type="RefSeq" id="WP_271092395.1">
    <property type="nucleotide sequence ID" value="NZ_JAPJZH010000024.1"/>
</dbReference>
<dbReference type="InterPro" id="IPR042183">
    <property type="entry name" value="MmgE/PrpD_sf_1"/>
</dbReference>
<comment type="caution">
    <text evidence="4">The sequence shown here is derived from an EMBL/GenBank/DDBJ whole genome shotgun (WGS) entry which is preliminary data.</text>
</comment>
<dbReference type="InterPro" id="IPR005656">
    <property type="entry name" value="MmgE_PrpD"/>
</dbReference>
<feature type="domain" description="MmgE/PrpD C-terminal" evidence="3">
    <location>
        <begin position="275"/>
        <end position="431"/>
    </location>
</feature>
<gene>
    <name evidence="4" type="ORF">OOZ53_24420</name>
</gene>
<dbReference type="SUPFAM" id="SSF103378">
    <property type="entry name" value="2-methylcitrate dehydratase PrpD"/>
    <property type="match status" value="1"/>
</dbReference>
<dbReference type="InterPro" id="IPR045337">
    <property type="entry name" value="MmgE_PrpD_C"/>
</dbReference>
<dbReference type="Gene3D" id="1.10.4100.10">
    <property type="entry name" value="2-methylcitrate dehydratase PrpD"/>
    <property type="match status" value="1"/>
</dbReference>
<dbReference type="EMBL" id="JAPJZH010000024">
    <property type="protein sequence ID" value="MDA4848525.1"/>
    <property type="molecule type" value="Genomic_DNA"/>
</dbReference>
<dbReference type="PANTHER" id="PTHR16943">
    <property type="entry name" value="2-METHYLCITRATE DEHYDRATASE-RELATED"/>
    <property type="match status" value="1"/>
</dbReference>
<dbReference type="Pfam" id="PF19305">
    <property type="entry name" value="MmgE_PrpD_C"/>
    <property type="match status" value="1"/>
</dbReference>
<keyword evidence="5" id="KW-1185">Reference proteome</keyword>
<dbReference type="InterPro" id="IPR042188">
    <property type="entry name" value="MmgE/PrpD_sf_2"/>
</dbReference>
<dbReference type="InterPro" id="IPR036148">
    <property type="entry name" value="MmgE/PrpD_sf"/>
</dbReference>
<evidence type="ECO:0000259" key="2">
    <source>
        <dbReference type="Pfam" id="PF03972"/>
    </source>
</evidence>
<organism evidence="4 5">
    <name type="scientific">Hoeflea poritis</name>
    <dbReference type="NCBI Taxonomy" id="2993659"/>
    <lineage>
        <taxon>Bacteria</taxon>
        <taxon>Pseudomonadati</taxon>
        <taxon>Pseudomonadota</taxon>
        <taxon>Alphaproteobacteria</taxon>
        <taxon>Hyphomicrobiales</taxon>
        <taxon>Rhizobiaceae</taxon>
        <taxon>Hoeflea</taxon>
    </lineage>
</organism>
<dbReference type="Gene3D" id="3.30.1330.120">
    <property type="entry name" value="2-methylcitrate dehydratase PrpD"/>
    <property type="match status" value="1"/>
</dbReference>
<accession>A0ABT4VUY2</accession>
<name>A0ABT4VUY2_9HYPH</name>
<dbReference type="Proteomes" id="UP001148313">
    <property type="component" value="Unassembled WGS sequence"/>
</dbReference>
<evidence type="ECO:0000313" key="5">
    <source>
        <dbReference type="Proteomes" id="UP001148313"/>
    </source>
</evidence>
<dbReference type="Pfam" id="PF03972">
    <property type="entry name" value="MmgE_PrpD_N"/>
    <property type="match status" value="1"/>
</dbReference>
<sequence length="472" mass="50460">MSDPSKFKPFWEIAGLCSSLTIKSCPADVRDQAKLCILDTVGCIAAGSRDDDARRLLAAELGVAGNKPSRASVIGSSRKVPTDVAAIVNAYMGDVFELNDLIAGHASIAVVPTALALGQEQESAGTDVLSAIIAGIEATARIYNAYYPTMKSYEDVGVTPPGIPSTIGVAAACAKLLGGDRAQVAEAMAISGALAGWCPAEVIFGEGRSTKPLLFGSWPGSVGLRAARYAMGGLTGPPALLESPIGLFATLARRFDSAALTAQTWALTAPRRKFHACCGYIHSAIDASIELRKSGIDPNLIIKARVFLPPYIIAGVKKDEPPSTPMEARFHAEYCIALALGEHDVILPEHTVSARDIASDPRFERLMNSIEIREDLKLDHYHQCRVEIELVDGTTRKTACNAPKGSPSNPLSDDEVITKFLTLASDIAEESDLRFLIGRVSELERITGGLDFIFEPFEPSFINNERIPHLAT</sequence>
<protein>
    <submittedName>
        <fullName evidence="4">MmgE/PrpD family protein</fullName>
    </submittedName>
</protein>
<evidence type="ECO:0000259" key="3">
    <source>
        <dbReference type="Pfam" id="PF19305"/>
    </source>
</evidence>